<dbReference type="Proteomes" id="UP001488838">
    <property type="component" value="Unassembled WGS sequence"/>
</dbReference>
<name>A0AAW0J7F4_MYOGA</name>
<accession>A0AAW0J7F4</accession>
<protein>
    <submittedName>
        <fullName evidence="1">Uncharacterized protein</fullName>
    </submittedName>
</protein>
<reference evidence="1 2" key="1">
    <citation type="journal article" date="2023" name="bioRxiv">
        <title>Conserved and derived expression patterns and positive selection on dental genes reveal complex evolutionary context of ever-growing rodent molars.</title>
        <authorList>
            <person name="Calamari Z.T."/>
            <person name="Song A."/>
            <person name="Cohen E."/>
            <person name="Akter M."/>
            <person name="Roy R.D."/>
            <person name="Hallikas O."/>
            <person name="Christensen M.M."/>
            <person name="Li P."/>
            <person name="Marangoni P."/>
            <person name="Jernvall J."/>
            <person name="Klein O.D."/>
        </authorList>
    </citation>
    <scope>NUCLEOTIDE SEQUENCE [LARGE SCALE GENOMIC DNA]</scope>
    <source>
        <strain evidence="1">V071</strain>
    </source>
</reference>
<comment type="caution">
    <text evidence="1">The sequence shown here is derived from an EMBL/GenBank/DDBJ whole genome shotgun (WGS) entry which is preliminary data.</text>
</comment>
<organism evidence="1 2">
    <name type="scientific">Myodes glareolus</name>
    <name type="common">Bank vole</name>
    <name type="synonym">Clethrionomys glareolus</name>
    <dbReference type="NCBI Taxonomy" id="447135"/>
    <lineage>
        <taxon>Eukaryota</taxon>
        <taxon>Metazoa</taxon>
        <taxon>Chordata</taxon>
        <taxon>Craniata</taxon>
        <taxon>Vertebrata</taxon>
        <taxon>Euteleostomi</taxon>
        <taxon>Mammalia</taxon>
        <taxon>Eutheria</taxon>
        <taxon>Euarchontoglires</taxon>
        <taxon>Glires</taxon>
        <taxon>Rodentia</taxon>
        <taxon>Myomorpha</taxon>
        <taxon>Muroidea</taxon>
        <taxon>Cricetidae</taxon>
        <taxon>Arvicolinae</taxon>
        <taxon>Myodes</taxon>
    </lineage>
</organism>
<proteinExistence type="predicted"/>
<keyword evidence="2" id="KW-1185">Reference proteome</keyword>
<dbReference type="EMBL" id="JBBHLL010000059">
    <property type="protein sequence ID" value="KAK7822296.1"/>
    <property type="molecule type" value="Genomic_DNA"/>
</dbReference>
<evidence type="ECO:0000313" key="1">
    <source>
        <dbReference type="EMBL" id="KAK7822296.1"/>
    </source>
</evidence>
<dbReference type="AlphaFoldDB" id="A0AAW0J7F4"/>
<evidence type="ECO:0000313" key="2">
    <source>
        <dbReference type="Proteomes" id="UP001488838"/>
    </source>
</evidence>
<sequence>MSCWGDSLSSRNIIMGSTDTDIDDLENATYKYLLGEQTEKMWQRLKGMSSCVHDSWAKQALLLMAKQERGPGSIATETGCNEEESTWTKCFHTLKSR</sequence>
<gene>
    <name evidence="1" type="ORF">U0070_014395</name>
</gene>